<dbReference type="EC" id="5.4.99.25" evidence="5"/>
<dbReference type="EMBL" id="JXUW01000005">
    <property type="protein sequence ID" value="KJE77420.1"/>
    <property type="molecule type" value="Genomic_DNA"/>
</dbReference>
<dbReference type="GeneID" id="78372141"/>
<sequence length="301" mass="32823">MAEAGGFYAIDKPVGITSQLALSIAKRQLKVRKAGHSGTLDPLASGLLIVAVGSWSRLLAFVLGADKVYRGVVRCGLRTDSLDITGSIQGFRPVPAGVDAEVVRRALQRFKGPIQQLPPAFSALKVNGVRAYELARAGSEVTLERRSVVIHDIELLGLTRSGPFLDVELRIACSSGTYIRSIARDLGELLETGATLSSLRRESIGEVTLDAAKDPMSIEREDRLSLSAVFPSFGRYEIDEEILRMARHGHPLDRPRELTAFEQVVVLAAGPEPEYQRLVGIYRGEADRLMPLRVVPEEVAQ</sequence>
<dbReference type="RefSeq" id="WP_160290327.1">
    <property type="nucleotide sequence ID" value="NZ_JXUW01000005.1"/>
</dbReference>
<dbReference type="GO" id="GO:0160148">
    <property type="term" value="F:tRNA pseudouridine(55) synthase activity"/>
    <property type="evidence" value="ECO:0007669"/>
    <property type="project" value="UniProtKB-EC"/>
</dbReference>
<dbReference type="GO" id="GO:0031119">
    <property type="term" value="P:tRNA pseudouridine synthesis"/>
    <property type="evidence" value="ECO:0007669"/>
    <property type="project" value="UniProtKB-UniRule"/>
</dbReference>
<evidence type="ECO:0000256" key="2">
    <source>
        <dbReference type="ARBA" id="ARBA00005642"/>
    </source>
</evidence>
<dbReference type="PANTHER" id="PTHR13767:SF2">
    <property type="entry name" value="PSEUDOURIDYLATE SYNTHASE TRUB1"/>
    <property type="match status" value="1"/>
</dbReference>
<gene>
    <name evidence="5 7" type="primary">truB</name>
    <name evidence="7" type="ORF">FEAC_08540</name>
</gene>
<dbReference type="SUPFAM" id="SSF55120">
    <property type="entry name" value="Pseudouridine synthase"/>
    <property type="match status" value="1"/>
</dbReference>
<evidence type="ECO:0000313" key="7">
    <source>
        <dbReference type="EMBL" id="KJE77420.1"/>
    </source>
</evidence>
<dbReference type="CDD" id="cd02573">
    <property type="entry name" value="PseudoU_synth_EcTruB"/>
    <property type="match status" value="1"/>
</dbReference>
<accession>A0A0D8FVW6</accession>
<dbReference type="GO" id="GO:1990481">
    <property type="term" value="P:mRNA pseudouridine synthesis"/>
    <property type="evidence" value="ECO:0007669"/>
    <property type="project" value="TreeGrafter"/>
</dbReference>
<evidence type="ECO:0000256" key="3">
    <source>
        <dbReference type="ARBA" id="ARBA00022694"/>
    </source>
</evidence>
<dbReference type="Proteomes" id="UP000032336">
    <property type="component" value="Unassembled WGS sequence"/>
</dbReference>
<evidence type="ECO:0000256" key="5">
    <source>
        <dbReference type="HAMAP-Rule" id="MF_01080"/>
    </source>
</evidence>
<name>A0A0D8FVW6_9ACTN</name>
<evidence type="ECO:0000256" key="1">
    <source>
        <dbReference type="ARBA" id="ARBA00000385"/>
    </source>
</evidence>
<keyword evidence="4 5" id="KW-0413">Isomerase</keyword>
<keyword evidence="8" id="KW-1185">Reference proteome</keyword>
<organism evidence="7 8">
    <name type="scientific">Ferrimicrobium acidiphilum DSM 19497</name>
    <dbReference type="NCBI Taxonomy" id="1121877"/>
    <lineage>
        <taxon>Bacteria</taxon>
        <taxon>Bacillati</taxon>
        <taxon>Actinomycetota</taxon>
        <taxon>Acidimicrobiia</taxon>
        <taxon>Acidimicrobiales</taxon>
        <taxon>Acidimicrobiaceae</taxon>
        <taxon>Ferrimicrobium</taxon>
    </lineage>
</organism>
<dbReference type="GO" id="GO:0003723">
    <property type="term" value="F:RNA binding"/>
    <property type="evidence" value="ECO:0007669"/>
    <property type="project" value="InterPro"/>
</dbReference>
<keyword evidence="3 5" id="KW-0819">tRNA processing</keyword>
<comment type="similarity">
    <text evidence="2 5">Belongs to the pseudouridine synthase TruB family. Type 1 subfamily.</text>
</comment>
<dbReference type="NCBIfam" id="TIGR00431">
    <property type="entry name" value="TruB"/>
    <property type="match status" value="1"/>
</dbReference>
<dbReference type="PANTHER" id="PTHR13767">
    <property type="entry name" value="TRNA-PSEUDOURIDINE SYNTHASE"/>
    <property type="match status" value="1"/>
</dbReference>
<feature type="domain" description="Pseudouridine synthase II N-terminal" evidence="6">
    <location>
        <begin position="26"/>
        <end position="179"/>
    </location>
</feature>
<dbReference type="PATRIC" id="fig|1121877.4.peg.909"/>
<dbReference type="eggNOG" id="COG0130">
    <property type="taxonomic scope" value="Bacteria"/>
</dbReference>
<dbReference type="InterPro" id="IPR002501">
    <property type="entry name" value="PsdUridine_synth_N"/>
</dbReference>
<dbReference type="STRING" id="1121877.FEAC_08540"/>
<comment type="caution">
    <text evidence="7">The sequence shown here is derived from an EMBL/GenBank/DDBJ whole genome shotgun (WGS) entry which is preliminary data.</text>
</comment>
<evidence type="ECO:0000313" key="8">
    <source>
        <dbReference type="Proteomes" id="UP000032336"/>
    </source>
</evidence>
<dbReference type="Gene3D" id="3.30.2350.10">
    <property type="entry name" value="Pseudouridine synthase"/>
    <property type="match status" value="1"/>
</dbReference>
<dbReference type="InterPro" id="IPR020103">
    <property type="entry name" value="PsdUridine_synth_cat_dom_sf"/>
</dbReference>
<proteinExistence type="inferred from homology"/>
<reference evidence="7 8" key="1">
    <citation type="submission" date="2015-01" db="EMBL/GenBank/DDBJ databases">
        <title>Draft genome of the acidophilic iron oxidizer Ferrimicrobium acidiphilum strain T23.</title>
        <authorList>
            <person name="Poehlein A."/>
            <person name="Eisen S."/>
            <person name="Schloemann M."/>
            <person name="Johnson B.D."/>
            <person name="Daniel R."/>
            <person name="Muehling M."/>
        </authorList>
    </citation>
    <scope>NUCLEOTIDE SEQUENCE [LARGE SCALE GENOMIC DNA]</scope>
    <source>
        <strain evidence="7 8">T23</strain>
    </source>
</reference>
<dbReference type="AlphaFoldDB" id="A0A0D8FVW6"/>
<dbReference type="HAMAP" id="MF_01080">
    <property type="entry name" value="TruB_bact"/>
    <property type="match status" value="1"/>
</dbReference>
<comment type="function">
    <text evidence="5">Responsible for synthesis of pseudouridine from uracil-55 in the psi GC loop of transfer RNAs.</text>
</comment>
<dbReference type="Pfam" id="PF01509">
    <property type="entry name" value="TruB_N"/>
    <property type="match status" value="1"/>
</dbReference>
<feature type="active site" description="Nucleophile" evidence="5">
    <location>
        <position position="41"/>
    </location>
</feature>
<evidence type="ECO:0000256" key="4">
    <source>
        <dbReference type="ARBA" id="ARBA00023235"/>
    </source>
</evidence>
<dbReference type="InterPro" id="IPR014780">
    <property type="entry name" value="tRNA_psdUridine_synth_TruB"/>
</dbReference>
<evidence type="ECO:0000259" key="6">
    <source>
        <dbReference type="Pfam" id="PF01509"/>
    </source>
</evidence>
<protein>
    <recommendedName>
        <fullName evidence="5">tRNA pseudouridine synthase B</fullName>
        <ecNumber evidence="5">5.4.99.25</ecNumber>
    </recommendedName>
    <alternativeName>
        <fullName evidence="5">tRNA pseudouridine(55) synthase</fullName>
        <shortName evidence="5">Psi55 synthase</shortName>
    </alternativeName>
    <alternativeName>
        <fullName evidence="5">tRNA pseudouridylate synthase</fullName>
    </alternativeName>
    <alternativeName>
        <fullName evidence="5">tRNA-uridine isomerase</fullName>
    </alternativeName>
</protein>
<comment type="catalytic activity">
    <reaction evidence="1 5">
        <text>uridine(55) in tRNA = pseudouridine(55) in tRNA</text>
        <dbReference type="Rhea" id="RHEA:42532"/>
        <dbReference type="Rhea" id="RHEA-COMP:10101"/>
        <dbReference type="Rhea" id="RHEA-COMP:10102"/>
        <dbReference type="ChEBI" id="CHEBI:65314"/>
        <dbReference type="ChEBI" id="CHEBI:65315"/>
        <dbReference type="EC" id="5.4.99.25"/>
    </reaction>
</comment>